<evidence type="ECO:0000313" key="1">
    <source>
        <dbReference type="EMBL" id="EEZ75351.1"/>
    </source>
</evidence>
<evidence type="ECO:0000313" key="2">
    <source>
        <dbReference type="Proteomes" id="UP000003843"/>
    </source>
</evidence>
<dbReference type="AlphaFoldDB" id="D0WAL1"/>
<reference evidence="1 2" key="1">
    <citation type="submission" date="2009-10" db="EMBL/GenBank/DDBJ databases">
        <authorList>
            <person name="Weinstock G."/>
            <person name="Sodergren E."/>
            <person name="Clifton S."/>
            <person name="Fulton L."/>
            <person name="Fulton B."/>
            <person name="Courtney L."/>
            <person name="Fronick C."/>
            <person name="Harrison M."/>
            <person name="Strong C."/>
            <person name="Farmer C."/>
            <person name="Delahaunty K."/>
            <person name="Markovic C."/>
            <person name="Hall O."/>
            <person name="Minx P."/>
            <person name="Tomlinson C."/>
            <person name="Mitreva M."/>
            <person name="Nelson J."/>
            <person name="Hou S."/>
            <person name="Wollam A."/>
            <person name="Pepin K.H."/>
            <person name="Johnson M."/>
            <person name="Bhonagiri V."/>
            <person name="Nash W.E."/>
            <person name="Warren W."/>
            <person name="Chinwalla A."/>
            <person name="Mardis E.R."/>
            <person name="Wilson R.K."/>
        </authorList>
    </citation>
    <scope>NUCLEOTIDE SEQUENCE [LARGE SCALE GENOMIC DNA]</scope>
    <source>
        <strain evidence="1 2">ATCC 23970</strain>
    </source>
</reference>
<proteinExistence type="predicted"/>
<gene>
    <name evidence="1" type="ORF">NEILACOT_04582</name>
</gene>
<protein>
    <submittedName>
        <fullName evidence="1">Uncharacterized protein</fullName>
    </submittedName>
</protein>
<sequence length="51" mass="5919">MQGFQKSKTPLSPQAHALSNRRIGTGCRRCRLKPCRRKTRCCRTLRKMGIM</sequence>
<dbReference type="Proteomes" id="UP000003843">
    <property type="component" value="Unassembled WGS sequence"/>
</dbReference>
<name>D0WAL1_NEILA</name>
<comment type="caution">
    <text evidence="1">The sequence shown here is derived from an EMBL/GenBank/DDBJ whole genome shotgun (WGS) entry which is preliminary data.</text>
</comment>
<dbReference type="EMBL" id="ACEQ02000018">
    <property type="protein sequence ID" value="EEZ75351.1"/>
    <property type="molecule type" value="Genomic_DNA"/>
</dbReference>
<organism evidence="1 2">
    <name type="scientific">Neisseria lactamica ATCC 23970</name>
    <dbReference type="NCBI Taxonomy" id="546265"/>
    <lineage>
        <taxon>Bacteria</taxon>
        <taxon>Pseudomonadati</taxon>
        <taxon>Pseudomonadota</taxon>
        <taxon>Betaproteobacteria</taxon>
        <taxon>Neisseriales</taxon>
        <taxon>Neisseriaceae</taxon>
        <taxon>Neisseria</taxon>
    </lineage>
</organism>
<accession>D0WAL1</accession>